<dbReference type="EMBL" id="RBXO01000001">
    <property type="protein sequence ID" value="RKT55655.1"/>
    <property type="molecule type" value="Genomic_DNA"/>
</dbReference>
<evidence type="ECO:0000313" key="3">
    <source>
        <dbReference type="Proteomes" id="UP000282084"/>
    </source>
</evidence>
<proteinExistence type="predicted"/>
<organism evidence="2 3">
    <name type="scientific">Saccharothrix australiensis</name>
    <dbReference type="NCBI Taxonomy" id="2072"/>
    <lineage>
        <taxon>Bacteria</taxon>
        <taxon>Bacillati</taxon>
        <taxon>Actinomycetota</taxon>
        <taxon>Actinomycetes</taxon>
        <taxon>Pseudonocardiales</taxon>
        <taxon>Pseudonocardiaceae</taxon>
        <taxon>Saccharothrix</taxon>
    </lineage>
</organism>
<gene>
    <name evidence="2" type="ORF">C8E97_4338</name>
</gene>
<accession>A0A495W4F7</accession>
<keyword evidence="3" id="KW-1185">Reference proteome</keyword>
<dbReference type="AlphaFoldDB" id="A0A495W4F7"/>
<sequence length="156" mass="16754">MTWPAVLHDGGRHAVALQVAFDVAARVYAARRDPAVAGTGADPGAVAGRDPLGELVALTELMRWLSGVQDELLHAVRVAHERDGGGPGSWEDLASALGVTRTPARRRFELVAEGKRRGGGLPANLLAWDVVRREPPSASASEERRRRPGRTDDRGR</sequence>
<dbReference type="Proteomes" id="UP000282084">
    <property type="component" value="Unassembled WGS sequence"/>
</dbReference>
<evidence type="ECO:0000256" key="1">
    <source>
        <dbReference type="SAM" id="MobiDB-lite"/>
    </source>
</evidence>
<protein>
    <submittedName>
        <fullName evidence="2">Uncharacterized protein</fullName>
    </submittedName>
</protein>
<feature type="region of interest" description="Disordered" evidence="1">
    <location>
        <begin position="131"/>
        <end position="156"/>
    </location>
</feature>
<dbReference type="RefSeq" id="WP_121007327.1">
    <property type="nucleotide sequence ID" value="NZ_RBXO01000001.1"/>
</dbReference>
<comment type="caution">
    <text evidence="2">The sequence shown here is derived from an EMBL/GenBank/DDBJ whole genome shotgun (WGS) entry which is preliminary data.</text>
</comment>
<reference evidence="2 3" key="1">
    <citation type="submission" date="2018-10" db="EMBL/GenBank/DDBJ databases">
        <title>Sequencing the genomes of 1000 actinobacteria strains.</title>
        <authorList>
            <person name="Klenk H.-P."/>
        </authorList>
    </citation>
    <scope>NUCLEOTIDE SEQUENCE [LARGE SCALE GENOMIC DNA]</scope>
    <source>
        <strain evidence="2 3">DSM 43800</strain>
    </source>
</reference>
<evidence type="ECO:0000313" key="2">
    <source>
        <dbReference type="EMBL" id="RKT55655.1"/>
    </source>
</evidence>
<name>A0A495W4F7_9PSEU</name>